<protein>
    <submittedName>
        <fullName evidence="2">G6141 protein</fullName>
    </submittedName>
</protein>
<gene>
    <name evidence="2" type="primary">g6141</name>
    <name evidence="2" type="ORF">VP750_LOCUS5261</name>
</gene>
<dbReference type="EMBL" id="CAXHTA020000009">
    <property type="protein sequence ID" value="CAL5223602.1"/>
    <property type="molecule type" value="Genomic_DNA"/>
</dbReference>
<organism evidence="2 3">
    <name type="scientific">Coccomyxa viridis</name>
    <dbReference type="NCBI Taxonomy" id="1274662"/>
    <lineage>
        <taxon>Eukaryota</taxon>
        <taxon>Viridiplantae</taxon>
        <taxon>Chlorophyta</taxon>
        <taxon>core chlorophytes</taxon>
        <taxon>Trebouxiophyceae</taxon>
        <taxon>Trebouxiophyceae incertae sedis</taxon>
        <taxon>Coccomyxaceae</taxon>
        <taxon>Coccomyxa</taxon>
    </lineage>
</organism>
<evidence type="ECO:0000313" key="2">
    <source>
        <dbReference type="EMBL" id="CAL5223602.1"/>
    </source>
</evidence>
<sequence length="117" mass="12305">MAVEKLGQWRQGLSSMSFPRWPKMTGTLGASKKVKPVPAVDPADSNIEMADFQGMPRCYESGSDCEDLLSSDASVSSSQTCASTPHCGAQPSSKKLLLNSSPPVSDSLLAPSRLSSA</sequence>
<evidence type="ECO:0000256" key="1">
    <source>
        <dbReference type="SAM" id="MobiDB-lite"/>
    </source>
</evidence>
<dbReference type="Proteomes" id="UP001497392">
    <property type="component" value="Unassembled WGS sequence"/>
</dbReference>
<reference evidence="2 3" key="1">
    <citation type="submission" date="2024-06" db="EMBL/GenBank/DDBJ databases">
        <authorList>
            <person name="Kraege A."/>
            <person name="Thomma B."/>
        </authorList>
    </citation>
    <scope>NUCLEOTIDE SEQUENCE [LARGE SCALE GENOMIC DNA]</scope>
</reference>
<accession>A0ABP1G190</accession>
<feature type="compositionally biased region" description="Low complexity" evidence="1">
    <location>
        <begin position="91"/>
        <end position="105"/>
    </location>
</feature>
<feature type="region of interest" description="Disordered" evidence="1">
    <location>
        <begin position="77"/>
        <end position="117"/>
    </location>
</feature>
<comment type="caution">
    <text evidence="2">The sequence shown here is derived from an EMBL/GenBank/DDBJ whole genome shotgun (WGS) entry which is preliminary data.</text>
</comment>
<evidence type="ECO:0000313" key="3">
    <source>
        <dbReference type="Proteomes" id="UP001497392"/>
    </source>
</evidence>
<proteinExistence type="predicted"/>
<name>A0ABP1G190_9CHLO</name>
<keyword evidence="3" id="KW-1185">Reference proteome</keyword>